<gene>
    <name evidence="2" type="ORF">C3942_12075</name>
</gene>
<protein>
    <submittedName>
        <fullName evidence="2">Uncharacterized protein</fullName>
    </submittedName>
</protein>
<feature type="compositionally biased region" description="Basic and acidic residues" evidence="1">
    <location>
        <begin position="47"/>
        <end position="60"/>
    </location>
</feature>
<dbReference type="RefSeq" id="WP_104230597.1">
    <property type="nucleotide sequence ID" value="NZ_PSNW01000006.1"/>
</dbReference>
<dbReference type="Proteomes" id="UP000238220">
    <property type="component" value="Unassembled WGS sequence"/>
</dbReference>
<keyword evidence="3" id="KW-1185">Reference proteome</keyword>
<comment type="caution">
    <text evidence="2">The sequence shown here is derived from an EMBL/GenBank/DDBJ whole genome shotgun (WGS) entry which is preliminary data.</text>
</comment>
<reference evidence="2 3" key="1">
    <citation type="submission" date="2018-02" db="EMBL/GenBank/DDBJ databases">
        <title>Genome sequencing of Solimonas sp. HR-BB.</title>
        <authorList>
            <person name="Lee Y."/>
            <person name="Jeon C.O."/>
        </authorList>
    </citation>
    <scope>NUCLEOTIDE SEQUENCE [LARGE SCALE GENOMIC DNA]</scope>
    <source>
        <strain evidence="2 3">HR-BB</strain>
    </source>
</reference>
<proteinExistence type="predicted"/>
<dbReference type="EMBL" id="PSNW01000006">
    <property type="protein sequence ID" value="PPE73535.1"/>
    <property type="molecule type" value="Genomic_DNA"/>
</dbReference>
<evidence type="ECO:0000313" key="3">
    <source>
        <dbReference type="Proteomes" id="UP000238220"/>
    </source>
</evidence>
<name>A0A2S5TEY2_9GAMM</name>
<dbReference type="AlphaFoldDB" id="A0A2S5TEY2"/>
<feature type="compositionally biased region" description="Basic and acidic residues" evidence="1">
    <location>
        <begin position="9"/>
        <end position="20"/>
    </location>
</feature>
<organism evidence="2 3">
    <name type="scientific">Solimonas fluminis</name>
    <dbReference type="NCBI Taxonomy" id="2086571"/>
    <lineage>
        <taxon>Bacteria</taxon>
        <taxon>Pseudomonadati</taxon>
        <taxon>Pseudomonadota</taxon>
        <taxon>Gammaproteobacteria</taxon>
        <taxon>Nevskiales</taxon>
        <taxon>Nevskiaceae</taxon>
        <taxon>Solimonas</taxon>
    </lineage>
</organism>
<evidence type="ECO:0000256" key="1">
    <source>
        <dbReference type="SAM" id="MobiDB-lite"/>
    </source>
</evidence>
<feature type="region of interest" description="Disordered" evidence="1">
    <location>
        <begin position="1"/>
        <end position="66"/>
    </location>
</feature>
<evidence type="ECO:0000313" key="2">
    <source>
        <dbReference type="EMBL" id="PPE73535.1"/>
    </source>
</evidence>
<accession>A0A2S5TEY2</accession>
<sequence>MANRNGAEAPRKPETARDPNDAILGALNADRATPDHGADARGPSARQADRLERRPAEKPARPSSAL</sequence>